<dbReference type="EMBL" id="CAUYUJ010021719">
    <property type="protein sequence ID" value="CAK0906596.1"/>
    <property type="molecule type" value="Genomic_DNA"/>
</dbReference>
<sequence length="112" mass="11917">MSGSNKCTGWTVTNNNECYLKTSVGDMQSDAGVQGSGYCYPSCGDQQNQQNNDGHNYEGPIQVQNAEFCKVRCQASGGQCKGWTVTNNGECYLKDSVGPMRPDGGVQASGNC</sequence>
<accession>A0ABN9RL27</accession>
<reference evidence="1" key="1">
    <citation type="submission" date="2023-10" db="EMBL/GenBank/DDBJ databases">
        <authorList>
            <person name="Chen Y."/>
            <person name="Shah S."/>
            <person name="Dougan E. K."/>
            <person name="Thang M."/>
            <person name="Chan C."/>
        </authorList>
    </citation>
    <scope>NUCLEOTIDE SEQUENCE [LARGE SCALE GENOMIC DNA]</scope>
</reference>
<evidence type="ECO:0008006" key="4">
    <source>
        <dbReference type="Google" id="ProtNLM"/>
    </source>
</evidence>
<proteinExistence type="predicted"/>
<keyword evidence="3" id="KW-1185">Reference proteome</keyword>
<dbReference type="Gene3D" id="3.50.4.10">
    <property type="entry name" value="Hepatocyte Growth Factor"/>
    <property type="match status" value="1"/>
</dbReference>
<dbReference type="EMBL" id="CAUYUJ010007188">
    <property type="protein sequence ID" value="CAK0819859.1"/>
    <property type="molecule type" value="Genomic_DNA"/>
</dbReference>
<gene>
    <name evidence="1" type="ORF">PCOR1329_LOCUS21737</name>
    <name evidence="2" type="ORF">PCOR1329_LOCUS81863</name>
</gene>
<dbReference type="Proteomes" id="UP001189429">
    <property type="component" value="Unassembled WGS sequence"/>
</dbReference>
<evidence type="ECO:0000313" key="3">
    <source>
        <dbReference type="Proteomes" id="UP001189429"/>
    </source>
</evidence>
<protein>
    <recommendedName>
        <fullName evidence="4">Apple domain-containing protein</fullName>
    </recommendedName>
</protein>
<evidence type="ECO:0000313" key="1">
    <source>
        <dbReference type="EMBL" id="CAK0819859.1"/>
    </source>
</evidence>
<evidence type="ECO:0000313" key="2">
    <source>
        <dbReference type="EMBL" id="CAK0906596.1"/>
    </source>
</evidence>
<comment type="caution">
    <text evidence="1">The sequence shown here is derived from an EMBL/GenBank/DDBJ whole genome shotgun (WGS) entry which is preliminary data.</text>
</comment>
<organism evidence="1 3">
    <name type="scientific">Prorocentrum cordatum</name>
    <dbReference type="NCBI Taxonomy" id="2364126"/>
    <lineage>
        <taxon>Eukaryota</taxon>
        <taxon>Sar</taxon>
        <taxon>Alveolata</taxon>
        <taxon>Dinophyceae</taxon>
        <taxon>Prorocentrales</taxon>
        <taxon>Prorocentraceae</taxon>
        <taxon>Prorocentrum</taxon>
    </lineage>
</organism>
<name>A0ABN9RL27_9DINO</name>